<evidence type="ECO:0000313" key="2">
    <source>
        <dbReference type="Proteomes" id="UP000429607"/>
    </source>
</evidence>
<evidence type="ECO:0008006" key="3">
    <source>
        <dbReference type="Google" id="ProtNLM"/>
    </source>
</evidence>
<reference evidence="1 2" key="1">
    <citation type="submission" date="2018-09" db="EMBL/GenBank/DDBJ databases">
        <title>Genomic investigation of the strawberry pathogen Phytophthora fragariae indicates pathogenicity is determined by transcriptional variation in three key races.</title>
        <authorList>
            <person name="Adams T.M."/>
            <person name="Armitage A.D."/>
            <person name="Sobczyk M.K."/>
            <person name="Bates H.J."/>
            <person name="Dunwell J.M."/>
            <person name="Nellist C.F."/>
            <person name="Harrison R.J."/>
        </authorList>
    </citation>
    <scope>NUCLEOTIDE SEQUENCE [LARGE SCALE GENOMIC DNA]</scope>
    <source>
        <strain evidence="1 2">SCRP249</strain>
    </source>
</reference>
<gene>
    <name evidence="1" type="ORF">PR001_g19051</name>
</gene>
<evidence type="ECO:0000313" key="1">
    <source>
        <dbReference type="EMBL" id="KAE8999454.1"/>
    </source>
</evidence>
<dbReference type="CDD" id="cd09272">
    <property type="entry name" value="RNase_HI_RT_Ty1"/>
    <property type="match status" value="1"/>
</dbReference>
<organism evidence="1 2">
    <name type="scientific">Phytophthora rubi</name>
    <dbReference type="NCBI Taxonomy" id="129364"/>
    <lineage>
        <taxon>Eukaryota</taxon>
        <taxon>Sar</taxon>
        <taxon>Stramenopiles</taxon>
        <taxon>Oomycota</taxon>
        <taxon>Peronosporomycetes</taxon>
        <taxon>Peronosporales</taxon>
        <taxon>Peronosporaceae</taxon>
        <taxon>Phytophthora</taxon>
    </lineage>
</organism>
<dbReference type="Proteomes" id="UP000429607">
    <property type="component" value="Unassembled WGS sequence"/>
</dbReference>
<protein>
    <recommendedName>
        <fullName evidence="3">Reverse transcriptase Ty1/copia-type domain-containing protein</fullName>
    </recommendedName>
</protein>
<dbReference type="EMBL" id="QXFV01001733">
    <property type="protein sequence ID" value="KAE8999454.1"/>
    <property type="molecule type" value="Genomic_DNA"/>
</dbReference>
<dbReference type="PANTHER" id="PTHR11439">
    <property type="entry name" value="GAG-POL-RELATED RETROTRANSPOSON"/>
    <property type="match status" value="1"/>
</dbReference>
<dbReference type="PANTHER" id="PTHR11439:SF440">
    <property type="entry name" value="INTEGRASE CATALYTIC DOMAIN-CONTAINING PROTEIN"/>
    <property type="match status" value="1"/>
</dbReference>
<dbReference type="AlphaFoldDB" id="A0A6A3K5A5"/>
<name>A0A6A3K5A5_9STRA</name>
<comment type="caution">
    <text evidence="1">The sequence shown here is derived from an EMBL/GenBank/DDBJ whole genome shotgun (WGS) entry which is preliminary data.</text>
</comment>
<proteinExistence type="predicted"/>
<accession>A0A6A3K5A5</accession>
<sequence length="187" mass="21002">MLVRYLLKTNDVGIVYDGLLGTQLEAYSDADWAGNRDDRRSVSGKLLMLCGAPVLWRSTFQKTAALSSTEAEYMAMSDCVKECVWMRRLLKDIGAEQVGATVIYEDNQGAMALAKNVVSNEVELEYVDTKNQLADFMTKGLSSKTLLEPADEGKHRNDGHSLCWLHAPDLEHARRWLQKYRGKPLDS</sequence>